<protein>
    <submittedName>
        <fullName evidence="1">Uncharacterized protein</fullName>
    </submittedName>
</protein>
<keyword evidence="2" id="KW-1185">Reference proteome</keyword>
<name>A0ABV3LRL4_9ACTN</name>
<sequence>MGPPTGRLRGVVMAKEETEHIRRERESAKAFQIPNLDLFV</sequence>
<dbReference type="RefSeq" id="WP_359771400.1">
    <property type="nucleotide sequence ID" value="NZ_JBEYRR010000001.1"/>
</dbReference>
<organism evidence="1 2">
    <name type="scientific">Streptomyces huasconensis</name>
    <dbReference type="NCBI Taxonomy" id="1854574"/>
    <lineage>
        <taxon>Bacteria</taxon>
        <taxon>Bacillati</taxon>
        <taxon>Actinomycetota</taxon>
        <taxon>Actinomycetes</taxon>
        <taxon>Kitasatosporales</taxon>
        <taxon>Streptomycetaceae</taxon>
        <taxon>Streptomyces</taxon>
    </lineage>
</organism>
<dbReference type="Proteomes" id="UP001553843">
    <property type="component" value="Unassembled WGS sequence"/>
</dbReference>
<evidence type="ECO:0000313" key="2">
    <source>
        <dbReference type="Proteomes" id="UP001553843"/>
    </source>
</evidence>
<gene>
    <name evidence="1" type="ORF">AB0887_09110</name>
</gene>
<accession>A0ABV3LRL4</accession>
<dbReference type="EMBL" id="JBEYRS010000003">
    <property type="protein sequence ID" value="MEW2362105.1"/>
    <property type="molecule type" value="Genomic_DNA"/>
</dbReference>
<reference evidence="1 2" key="1">
    <citation type="submission" date="2024-06" db="EMBL/GenBank/DDBJ databases">
        <title>The Natural Products Discovery Center: Release of the First 8490 Sequenced Strains for Exploring Actinobacteria Biosynthetic Diversity.</title>
        <authorList>
            <person name="Kalkreuter E."/>
            <person name="Kautsar S.A."/>
            <person name="Yang D."/>
            <person name="Bader C.D."/>
            <person name="Teijaro C.N."/>
            <person name="Fluegel L."/>
            <person name="Davis C.M."/>
            <person name="Simpson J.R."/>
            <person name="Lauterbach L."/>
            <person name="Steele A.D."/>
            <person name="Gui C."/>
            <person name="Meng S."/>
            <person name="Li G."/>
            <person name="Viehrig K."/>
            <person name="Ye F."/>
            <person name="Su P."/>
            <person name="Kiefer A.F."/>
            <person name="Nichols A."/>
            <person name="Cepeda A.J."/>
            <person name="Yan W."/>
            <person name="Fan B."/>
            <person name="Jiang Y."/>
            <person name="Adhikari A."/>
            <person name="Zheng C.-J."/>
            <person name="Schuster L."/>
            <person name="Cowan T.M."/>
            <person name="Smanski M.J."/>
            <person name="Chevrette M.G."/>
            <person name="De Carvalho L.P.S."/>
            <person name="Shen B."/>
        </authorList>
    </citation>
    <scope>NUCLEOTIDE SEQUENCE [LARGE SCALE GENOMIC DNA]</scope>
    <source>
        <strain evidence="1 2">NPDC047833</strain>
    </source>
</reference>
<evidence type="ECO:0000313" key="1">
    <source>
        <dbReference type="EMBL" id="MEW2362105.1"/>
    </source>
</evidence>
<comment type="caution">
    <text evidence="1">The sequence shown here is derived from an EMBL/GenBank/DDBJ whole genome shotgun (WGS) entry which is preliminary data.</text>
</comment>
<proteinExistence type="predicted"/>